<organism evidence="2 3">
    <name type="scientific">Hebeloma cylindrosporum</name>
    <dbReference type="NCBI Taxonomy" id="76867"/>
    <lineage>
        <taxon>Eukaryota</taxon>
        <taxon>Fungi</taxon>
        <taxon>Dikarya</taxon>
        <taxon>Basidiomycota</taxon>
        <taxon>Agaricomycotina</taxon>
        <taxon>Agaricomycetes</taxon>
        <taxon>Agaricomycetidae</taxon>
        <taxon>Agaricales</taxon>
        <taxon>Agaricineae</taxon>
        <taxon>Hymenogastraceae</taxon>
        <taxon>Hebeloma</taxon>
    </lineage>
</organism>
<dbReference type="HOGENOM" id="CLU_133940_0_0_1"/>
<reference evidence="3" key="2">
    <citation type="submission" date="2015-01" db="EMBL/GenBank/DDBJ databases">
        <title>Evolutionary Origins and Diversification of the Mycorrhizal Mutualists.</title>
        <authorList>
            <consortium name="DOE Joint Genome Institute"/>
            <consortium name="Mycorrhizal Genomics Consortium"/>
            <person name="Kohler A."/>
            <person name="Kuo A."/>
            <person name="Nagy L.G."/>
            <person name="Floudas D."/>
            <person name="Copeland A."/>
            <person name="Barry K.W."/>
            <person name="Cichocki N."/>
            <person name="Veneault-Fourrey C."/>
            <person name="LaButti K."/>
            <person name="Lindquist E.A."/>
            <person name="Lipzen A."/>
            <person name="Lundell T."/>
            <person name="Morin E."/>
            <person name="Murat C."/>
            <person name="Riley R."/>
            <person name="Ohm R."/>
            <person name="Sun H."/>
            <person name="Tunlid A."/>
            <person name="Henrissat B."/>
            <person name="Grigoriev I.V."/>
            <person name="Hibbett D.S."/>
            <person name="Martin F."/>
        </authorList>
    </citation>
    <scope>NUCLEOTIDE SEQUENCE [LARGE SCALE GENOMIC DNA]</scope>
    <source>
        <strain evidence="3">h7</strain>
    </source>
</reference>
<evidence type="ECO:0000313" key="2">
    <source>
        <dbReference type="EMBL" id="KIM35370.1"/>
    </source>
</evidence>
<reference evidence="2 3" key="1">
    <citation type="submission" date="2014-04" db="EMBL/GenBank/DDBJ databases">
        <authorList>
            <consortium name="DOE Joint Genome Institute"/>
            <person name="Kuo A."/>
            <person name="Gay G."/>
            <person name="Dore J."/>
            <person name="Kohler A."/>
            <person name="Nagy L.G."/>
            <person name="Floudas D."/>
            <person name="Copeland A."/>
            <person name="Barry K.W."/>
            <person name="Cichocki N."/>
            <person name="Veneault-Fourrey C."/>
            <person name="LaButti K."/>
            <person name="Lindquist E.A."/>
            <person name="Lipzen A."/>
            <person name="Lundell T."/>
            <person name="Morin E."/>
            <person name="Murat C."/>
            <person name="Sun H."/>
            <person name="Tunlid A."/>
            <person name="Henrissat B."/>
            <person name="Grigoriev I.V."/>
            <person name="Hibbett D.S."/>
            <person name="Martin F."/>
            <person name="Nordberg H.P."/>
            <person name="Cantor M.N."/>
            <person name="Hua S.X."/>
        </authorList>
    </citation>
    <scope>NUCLEOTIDE SEQUENCE [LARGE SCALE GENOMIC DNA]</scope>
    <source>
        <strain evidence="3">h7</strain>
    </source>
</reference>
<evidence type="ECO:0000313" key="3">
    <source>
        <dbReference type="Proteomes" id="UP000053424"/>
    </source>
</evidence>
<keyword evidence="1" id="KW-0732">Signal</keyword>
<accession>A0A0C3BF23</accession>
<feature type="chain" id="PRO_5002172644" evidence="1">
    <location>
        <begin position="19"/>
        <end position="174"/>
    </location>
</feature>
<proteinExistence type="predicted"/>
<sequence>MFSKILLSFLFIATAVHAAPAAEGSIIHVRRDMTDDPTRQDVQDFGCIVTRGINDPDRTPWVAVSGGATGDDCAKFKITREGDFSLNGRQFRFQELSTGKLMKHNGDWIYLDGEPNDKTAETLFIMEDYVFWNDKARNPMLRPSSSSNRVYAQYDSGDLNTKNSGFKMFVSLGN</sequence>
<protein>
    <submittedName>
        <fullName evidence="2">Uncharacterized protein</fullName>
    </submittedName>
</protein>
<keyword evidence="3" id="KW-1185">Reference proteome</keyword>
<dbReference type="EMBL" id="KN831822">
    <property type="protein sequence ID" value="KIM35370.1"/>
    <property type="molecule type" value="Genomic_DNA"/>
</dbReference>
<dbReference type="OrthoDB" id="2963042at2759"/>
<feature type="signal peptide" evidence="1">
    <location>
        <begin position="1"/>
        <end position="18"/>
    </location>
</feature>
<name>A0A0C3BF23_HEBCY</name>
<gene>
    <name evidence="2" type="ORF">M413DRAFT_14599</name>
</gene>
<dbReference type="Proteomes" id="UP000053424">
    <property type="component" value="Unassembled WGS sequence"/>
</dbReference>
<dbReference type="AlphaFoldDB" id="A0A0C3BF23"/>
<evidence type="ECO:0000256" key="1">
    <source>
        <dbReference type="SAM" id="SignalP"/>
    </source>
</evidence>